<reference evidence="2" key="1">
    <citation type="submission" date="2025-08" db="UniProtKB">
        <authorList>
            <consortium name="RefSeq"/>
        </authorList>
    </citation>
    <scope>IDENTIFICATION</scope>
    <source>
        <tissue evidence="2">Leaves</tissue>
    </source>
</reference>
<organism evidence="1 2">
    <name type="scientific">Juglans regia</name>
    <name type="common">English walnut</name>
    <dbReference type="NCBI Taxonomy" id="51240"/>
    <lineage>
        <taxon>Eukaryota</taxon>
        <taxon>Viridiplantae</taxon>
        <taxon>Streptophyta</taxon>
        <taxon>Embryophyta</taxon>
        <taxon>Tracheophyta</taxon>
        <taxon>Spermatophyta</taxon>
        <taxon>Magnoliopsida</taxon>
        <taxon>eudicotyledons</taxon>
        <taxon>Gunneridae</taxon>
        <taxon>Pentapetalae</taxon>
        <taxon>rosids</taxon>
        <taxon>fabids</taxon>
        <taxon>Fagales</taxon>
        <taxon>Juglandaceae</taxon>
        <taxon>Juglans</taxon>
    </lineage>
</organism>
<dbReference type="AlphaFoldDB" id="A0A6P9ETU8"/>
<keyword evidence="1" id="KW-1185">Reference proteome</keyword>
<sequence>MKDLDEASYVIGVEIHRDKEQRILELSQKTYIEKEQMKGISYASAVGSLMYAQVRTRPNIGFAVGLLGPYQSNLGLGHWKDVKKVLRYFQGTKDYRLTYRHTDCLKVVGYSDSNFAKCVDTKKSNSGNIFLLAGGAIS</sequence>
<dbReference type="GeneID" id="118349665"/>
<dbReference type="InParanoid" id="A0A6P9ETU8"/>
<protein>
    <submittedName>
        <fullName evidence="2">Secreted RxLR effector protein 161-like</fullName>
    </submittedName>
</protein>
<dbReference type="RefSeq" id="XP_035551074.1">
    <property type="nucleotide sequence ID" value="XM_035695181.1"/>
</dbReference>
<evidence type="ECO:0000313" key="2">
    <source>
        <dbReference type="RefSeq" id="XP_035551074.1"/>
    </source>
</evidence>
<dbReference type="OrthoDB" id="1645289at2759"/>
<dbReference type="KEGG" id="jre:118349665"/>
<dbReference type="PANTHER" id="PTHR11439:SF467">
    <property type="entry name" value="INTEGRASE CATALYTIC DOMAIN-CONTAINING PROTEIN"/>
    <property type="match status" value="1"/>
</dbReference>
<accession>A0A6P9ETU8</accession>
<evidence type="ECO:0000313" key="1">
    <source>
        <dbReference type="Proteomes" id="UP000235220"/>
    </source>
</evidence>
<dbReference type="Proteomes" id="UP000235220">
    <property type="component" value="Chromosome 10"/>
</dbReference>
<gene>
    <name evidence="2" type="primary">LOC118349665</name>
</gene>
<dbReference type="PANTHER" id="PTHR11439">
    <property type="entry name" value="GAG-POL-RELATED RETROTRANSPOSON"/>
    <property type="match status" value="1"/>
</dbReference>
<name>A0A6P9ETU8_JUGRE</name>
<proteinExistence type="predicted"/>